<accession>A0A2S6NJS0</accession>
<feature type="domain" description="DNA polymerase III beta sliding clamp C-terminal" evidence="13">
    <location>
        <begin position="252"/>
        <end position="373"/>
    </location>
</feature>
<dbReference type="InterPro" id="IPR022637">
    <property type="entry name" value="DNA_polIII_beta_cen"/>
</dbReference>
<name>A0A2S6NJS0_RHOGL</name>
<dbReference type="Pfam" id="PF02768">
    <property type="entry name" value="DNA_pol3_beta_3"/>
    <property type="match status" value="1"/>
</dbReference>
<dbReference type="PANTHER" id="PTHR30478">
    <property type="entry name" value="DNA POLYMERASE III SUBUNIT BETA"/>
    <property type="match status" value="1"/>
</dbReference>
<comment type="subunit">
    <text evidence="10">Forms a ring-shaped head-to-tail homodimer around DNA.</text>
</comment>
<dbReference type="NCBIfam" id="TIGR00663">
    <property type="entry name" value="dnan"/>
    <property type="match status" value="1"/>
</dbReference>
<evidence type="ECO:0000256" key="8">
    <source>
        <dbReference type="ARBA" id="ARBA00022932"/>
    </source>
</evidence>
<evidence type="ECO:0000256" key="3">
    <source>
        <dbReference type="ARBA" id="ARBA00021035"/>
    </source>
</evidence>
<keyword evidence="15" id="KW-1185">Reference proteome</keyword>
<comment type="caution">
    <text evidence="14">The sequence shown here is derived from an EMBL/GenBank/DDBJ whole genome shotgun (WGS) entry which is preliminary data.</text>
</comment>
<dbReference type="GO" id="GO:0009360">
    <property type="term" value="C:DNA polymerase III complex"/>
    <property type="evidence" value="ECO:0007669"/>
    <property type="project" value="InterPro"/>
</dbReference>
<dbReference type="InterPro" id="IPR046938">
    <property type="entry name" value="DNA_clamp_sf"/>
</dbReference>
<evidence type="ECO:0000256" key="1">
    <source>
        <dbReference type="ARBA" id="ARBA00004496"/>
    </source>
</evidence>
<evidence type="ECO:0000256" key="10">
    <source>
        <dbReference type="PIRNR" id="PIRNR000804"/>
    </source>
</evidence>
<dbReference type="AlphaFoldDB" id="A0A2S6NJS0"/>
<comment type="subcellular location">
    <subcellularLocation>
        <location evidence="1 10">Cytoplasm</location>
    </subcellularLocation>
</comment>
<dbReference type="GO" id="GO:0003887">
    <property type="term" value="F:DNA-directed DNA polymerase activity"/>
    <property type="evidence" value="ECO:0007669"/>
    <property type="project" value="UniProtKB-UniRule"/>
</dbReference>
<dbReference type="Gene3D" id="3.10.150.10">
    <property type="entry name" value="DNA Polymerase III, subunit A, domain 2"/>
    <property type="match status" value="1"/>
</dbReference>
<evidence type="ECO:0000256" key="5">
    <source>
        <dbReference type="ARBA" id="ARBA00022679"/>
    </source>
</evidence>
<keyword evidence="8 10" id="KW-0239">DNA-directed DNA polymerase</keyword>
<dbReference type="Pfam" id="PF00712">
    <property type="entry name" value="DNA_pol3_beta"/>
    <property type="match status" value="1"/>
</dbReference>
<dbReference type="PIRSF" id="PIRSF000804">
    <property type="entry name" value="DNA_pol_III_b"/>
    <property type="match status" value="1"/>
</dbReference>
<dbReference type="OrthoDB" id="8421503at2"/>
<dbReference type="GO" id="GO:0006271">
    <property type="term" value="P:DNA strand elongation involved in DNA replication"/>
    <property type="evidence" value="ECO:0007669"/>
    <property type="project" value="TreeGrafter"/>
</dbReference>
<dbReference type="GO" id="GO:0008408">
    <property type="term" value="F:3'-5' exonuclease activity"/>
    <property type="evidence" value="ECO:0007669"/>
    <property type="project" value="InterPro"/>
</dbReference>
<dbReference type="RefSeq" id="WP_104518425.1">
    <property type="nucleotide sequence ID" value="NZ_NHRY01000077.1"/>
</dbReference>
<evidence type="ECO:0000256" key="6">
    <source>
        <dbReference type="ARBA" id="ARBA00022695"/>
    </source>
</evidence>
<dbReference type="InterPro" id="IPR001001">
    <property type="entry name" value="DNA_polIII_beta"/>
</dbReference>
<proteinExistence type="inferred from homology"/>
<keyword evidence="5 10" id="KW-0808">Transferase</keyword>
<comment type="function">
    <text evidence="10">Confers DNA tethering and processivity to DNA polymerases and other proteins. Acts as a clamp, forming a ring around DNA (a reaction catalyzed by the clamp-loading complex) which diffuses in an ATP-independent manner freely and bidirectionally along dsDNA. Initially characterized for its ability to contact the catalytic subunit of DNA polymerase III (Pol III), a complex, multichain enzyme responsible for most of the replicative synthesis in bacteria; Pol III exhibits 3'-5' exonuclease proofreading activity. The beta chain is required for initiation of replication as well as for processivity of DNA replication.</text>
</comment>
<feature type="domain" description="DNA polymerase III beta sliding clamp central" evidence="12">
    <location>
        <begin position="133"/>
        <end position="249"/>
    </location>
</feature>
<dbReference type="Pfam" id="PF02767">
    <property type="entry name" value="DNA_pol3_beta_2"/>
    <property type="match status" value="1"/>
</dbReference>
<evidence type="ECO:0000256" key="4">
    <source>
        <dbReference type="ARBA" id="ARBA00022490"/>
    </source>
</evidence>
<organism evidence="14 15">
    <name type="scientific">Rhodopila globiformis</name>
    <name type="common">Rhodopseudomonas globiformis</name>
    <dbReference type="NCBI Taxonomy" id="1071"/>
    <lineage>
        <taxon>Bacteria</taxon>
        <taxon>Pseudomonadati</taxon>
        <taxon>Pseudomonadota</taxon>
        <taxon>Alphaproteobacteria</taxon>
        <taxon>Acetobacterales</taxon>
        <taxon>Acetobacteraceae</taxon>
        <taxon>Rhodopila</taxon>
    </lineage>
</organism>
<dbReference type="GO" id="GO:0005737">
    <property type="term" value="C:cytoplasm"/>
    <property type="evidence" value="ECO:0007669"/>
    <property type="project" value="UniProtKB-SubCell"/>
</dbReference>
<dbReference type="CDD" id="cd00140">
    <property type="entry name" value="beta_clamp"/>
    <property type="match status" value="1"/>
</dbReference>
<dbReference type="PANTHER" id="PTHR30478:SF0">
    <property type="entry name" value="BETA SLIDING CLAMP"/>
    <property type="match status" value="1"/>
</dbReference>
<evidence type="ECO:0000259" key="11">
    <source>
        <dbReference type="Pfam" id="PF00712"/>
    </source>
</evidence>
<dbReference type="Proteomes" id="UP000239724">
    <property type="component" value="Unassembled WGS sequence"/>
</dbReference>
<keyword evidence="7 10" id="KW-0235">DNA replication</keyword>
<dbReference type="InterPro" id="IPR022634">
    <property type="entry name" value="DNA_polIII_beta_N"/>
</dbReference>
<sequence>MKLKADRATLIKALAHVQSVVERRNTIPILANVMIAVKDGKLTLTATDMEIAIVEDVPATSIRNGACTAPAATLYEIVRKLPDGAEVELDHPGGDAQLSLRAGRYDTKLVVLPVEDFPAMTAGNLPHRFSLGAQTLRSLIDRTKFAISTEETRYYLNGIYLHHAETDDTPVLRAVATDGHRLARVEEPLPEGAASMPGVIIPRKTVNELRKLLDEVTGNVEIALSDTRIQFHADQMLLTSKLIDGTFPEYERVIPRGNDKVLRVGKKDFADAVARVAAISSERSRPVKLSLARDLLTLSAASPEQGTASEELDADRVKYDAGPLEIGFQARYLNDITDQIPEQVEFRFSDGSAPTVVQDAADASALYVLMPMRV</sequence>
<dbReference type="GO" id="GO:0003677">
    <property type="term" value="F:DNA binding"/>
    <property type="evidence" value="ECO:0007669"/>
    <property type="project" value="UniProtKB-UniRule"/>
</dbReference>
<evidence type="ECO:0000313" key="14">
    <source>
        <dbReference type="EMBL" id="PPQ35168.1"/>
    </source>
</evidence>
<gene>
    <name evidence="14" type="ORF">CCS01_08505</name>
</gene>
<dbReference type="InterPro" id="IPR022635">
    <property type="entry name" value="DNA_polIII_beta_C"/>
</dbReference>
<protein>
    <recommendedName>
        <fullName evidence="3 10">Beta sliding clamp</fullName>
    </recommendedName>
</protein>
<evidence type="ECO:0000256" key="9">
    <source>
        <dbReference type="ARBA" id="ARBA00023125"/>
    </source>
</evidence>
<keyword evidence="9" id="KW-0238">DNA-binding</keyword>
<evidence type="ECO:0000313" key="15">
    <source>
        <dbReference type="Proteomes" id="UP000239724"/>
    </source>
</evidence>
<dbReference type="SMART" id="SM00480">
    <property type="entry name" value="POL3Bc"/>
    <property type="match status" value="1"/>
</dbReference>
<evidence type="ECO:0000256" key="7">
    <source>
        <dbReference type="ARBA" id="ARBA00022705"/>
    </source>
</evidence>
<feature type="domain" description="DNA polymerase III beta sliding clamp N-terminal" evidence="11">
    <location>
        <begin position="1"/>
        <end position="120"/>
    </location>
</feature>
<keyword evidence="6 10" id="KW-0548">Nucleotidyltransferase</keyword>
<comment type="similarity">
    <text evidence="2 10">Belongs to the beta sliding clamp family.</text>
</comment>
<reference evidence="14 15" key="1">
    <citation type="journal article" date="2018" name="Arch. Microbiol.">
        <title>New insights into the metabolic potential of the phototrophic purple bacterium Rhodopila globiformis DSM 161(T) from its draft genome sequence and evidence for a vanadium-dependent nitrogenase.</title>
        <authorList>
            <person name="Imhoff J.F."/>
            <person name="Rahn T."/>
            <person name="Kunzel S."/>
            <person name="Neulinger S.C."/>
        </authorList>
    </citation>
    <scope>NUCLEOTIDE SEQUENCE [LARGE SCALE GENOMIC DNA]</scope>
    <source>
        <strain evidence="14 15">DSM 161</strain>
    </source>
</reference>
<dbReference type="EMBL" id="NHRY01000077">
    <property type="protein sequence ID" value="PPQ35168.1"/>
    <property type="molecule type" value="Genomic_DNA"/>
</dbReference>
<evidence type="ECO:0000259" key="13">
    <source>
        <dbReference type="Pfam" id="PF02768"/>
    </source>
</evidence>
<evidence type="ECO:0000259" key="12">
    <source>
        <dbReference type="Pfam" id="PF02767"/>
    </source>
</evidence>
<dbReference type="Gene3D" id="3.70.10.10">
    <property type="match status" value="1"/>
</dbReference>
<evidence type="ECO:0000256" key="2">
    <source>
        <dbReference type="ARBA" id="ARBA00010752"/>
    </source>
</evidence>
<keyword evidence="4 10" id="KW-0963">Cytoplasm</keyword>
<dbReference type="SUPFAM" id="SSF55979">
    <property type="entry name" value="DNA clamp"/>
    <property type="match status" value="3"/>
</dbReference>